<accession>A0ABN8MM64</accession>
<dbReference type="InterPro" id="IPR032675">
    <property type="entry name" value="LRR_dom_sf"/>
</dbReference>
<sequence>MFAGVSNRHFEQLSRTAENLEFLDISNCSSLEQSSIFQAKKAFSRLEYVDISDDLIVNKRSRIQDASNTDIDFEYLENSQVHDANTVTLIGNIPSLAENIITSIQGVVTMSLEHIKEVTTKTADTIPMLDHFVVTDNTGTIRLTLWGSTIKEITNNNSYMTTNLRVKSFDAMKYLTTTPTTTIQGIEEQTEDTDTDRRVFRQFL</sequence>
<evidence type="ECO:0000313" key="1">
    <source>
        <dbReference type="EMBL" id="CAH3029303.1"/>
    </source>
</evidence>
<gene>
    <name evidence="1" type="ORF">PEVE_00035920</name>
</gene>
<name>A0ABN8MM64_9CNID</name>
<keyword evidence="2" id="KW-1185">Reference proteome</keyword>
<organism evidence="1 2">
    <name type="scientific">Porites evermanni</name>
    <dbReference type="NCBI Taxonomy" id="104178"/>
    <lineage>
        <taxon>Eukaryota</taxon>
        <taxon>Metazoa</taxon>
        <taxon>Cnidaria</taxon>
        <taxon>Anthozoa</taxon>
        <taxon>Hexacorallia</taxon>
        <taxon>Scleractinia</taxon>
        <taxon>Fungiina</taxon>
        <taxon>Poritidae</taxon>
        <taxon>Porites</taxon>
    </lineage>
</organism>
<dbReference type="Proteomes" id="UP001159427">
    <property type="component" value="Unassembled WGS sequence"/>
</dbReference>
<dbReference type="EMBL" id="CALNXI010000564">
    <property type="protein sequence ID" value="CAH3029303.1"/>
    <property type="molecule type" value="Genomic_DNA"/>
</dbReference>
<dbReference type="SUPFAM" id="SSF50249">
    <property type="entry name" value="Nucleic acid-binding proteins"/>
    <property type="match status" value="1"/>
</dbReference>
<proteinExistence type="predicted"/>
<dbReference type="Gene3D" id="2.40.50.140">
    <property type="entry name" value="Nucleic acid-binding proteins"/>
    <property type="match status" value="1"/>
</dbReference>
<evidence type="ECO:0008006" key="3">
    <source>
        <dbReference type="Google" id="ProtNLM"/>
    </source>
</evidence>
<dbReference type="Gene3D" id="3.80.10.10">
    <property type="entry name" value="Ribonuclease Inhibitor"/>
    <property type="match status" value="1"/>
</dbReference>
<evidence type="ECO:0000313" key="2">
    <source>
        <dbReference type="Proteomes" id="UP001159427"/>
    </source>
</evidence>
<protein>
    <recommendedName>
        <fullName evidence="3">Replication protein A OB domain-containing protein</fullName>
    </recommendedName>
</protein>
<dbReference type="InterPro" id="IPR012340">
    <property type="entry name" value="NA-bd_OB-fold"/>
</dbReference>
<reference evidence="1 2" key="1">
    <citation type="submission" date="2022-05" db="EMBL/GenBank/DDBJ databases">
        <authorList>
            <consortium name="Genoscope - CEA"/>
            <person name="William W."/>
        </authorList>
    </citation>
    <scope>NUCLEOTIDE SEQUENCE [LARGE SCALE GENOMIC DNA]</scope>
</reference>
<comment type="caution">
    <text evidence="1">The sequence shown here is derived from an EMBL/GenBank/DDBJ whole genome shotgun (WGS) entry which is preliminary data.</text>
</comment>